<dbReference type="AlphaFoldDB" id="A0A6A6S2B1"/>
<feature type="region of interest" description="Disordered" evidence="1">
    <location>
        <begin position="260"/>
        <end position="306"/>
    </location>
</feature>
<reference evidence="2" key="1">
    <citation type="journal article" date="2020" name="Stud. Mycol.">
        <title>101 Dothideomycetes genomes: a test case for predicting lifestyles and emergence of pathogens.</title>
        <authorList>
            <person name="Haridas S."/>
            <person name="Albert R."/>
            <person name="Binder M."/>
            <person name="Bloem J."/>
            <person name="Labutti K."/>
            <person name="Salamov A."/>
            <person name="Andreopoulos B."/>
            <person name="Baker S."/>
            <person name="Barry K."/>
            <person name="Bills G."/>
            <person name="Bluhm B."/>
            <person name="Cannon C."/>
            <person name="Castanera R."/>
            <person name="Culley D."/>
            <person name="Daum C."/>
            <person name="Ezra D."/>
            <person name="Gonzalez J."/>
            <person name="Henrissat B."/>
            <person name="Kuo A."/>
            <person name="Liang C."/>
            <person name="Lipzen A."/>
            <person name="Lutzoni F."/>
            <person name="Magnuson J."/>
            <person name="Mondo S."/>
            <person name="Nolan M."/>
            <person name="Ohm R."/>
            <person name="Pangilinan J."/>
            <person name="Park H.-J."/>
            <person name="Ramirez L."/>
            <person name="Alfaro M."/>
            <person name="Sun H."/>
            <person name="Tritt A."/>
            <person name="Yoshinaga Y."/>
            <person name="Zwiers L.-H."/>
            <person name="Turgeon B."/>
            <person name="Goodwin S."/>
            <person name="Spatafora J."/>
            <person name="Crous P."/>
            <person name="Grigoriev I."/>
        </authorList>
    </citation>
    <scope>NUCLEOTIDE SEQUENCE</scope>
    <source>
        <strain evidence="2">CBS 473.64</strain>
    </source>
</reference>
<sequence>MALPLDIGQLQATFSNAPIPIHSPMILTCATDTEGQPMICHLLACGHVVAIDDKTMRCALNCLYIAQWMSDHPGMLPQQGHQLAHDNIYCEVCEGIPIMSYDKAHPKHSLRRALVFRRDLMGLFYSSIVQQPIVAKEVFGVLAFVYAPPEYKHRLHCNHTVVCPTARECAANCDVTCPHPLKINLGDIIPCYECVLRAERVYSQYLLIGGGAAREVIAKYHISYNDPMAIQNAEPISYITTQGQSVSIASPIGPTILGPKVESGHQMPTNRLNTRSKNGSGASNWEGSDCSTRNPKKKAQVYEDPF</sequence>
<keyword evidence="3" id="KW-1185">Reference proteome</keyword>
<evidence type="ECO:0000313" key="3">
    <source>
        <dbReference type="Proteomes" id="UP000799753"/>
    </source>
</evidence>
<organism evidence="2 3">
    <name type="scientific">Massarina eburnea CBS 473.64</name>
    <dbReference type="NCBI Taxonomy" id="1395130"/>
    <lineage>
        <taxon>Eukaryota</taxon>
        <taxon>Fungi</taxon>
        <taxon>Dikarya</taxon>
        <taxon>Ascomycota</taxon>
        <taxon>Pezizomycotina</taxon>
        <taxon>Dothideomycetes</taxon>
        <taxon>Pleosporomycetidae</taxon>
        <taxon>Pleosporales</taxon>
        <taxon>Massarineae</taxon>
        <taxon>Massarinaceae</taxon>
        <taxon>Massarina</taxon>
    </lineage>
</organism>
<dbReference type="EMBL" id="MU006782">
    <property type="protein sequence ID" value="KAF2641949.1"/>
    <property type="molecule type" value="Genomic_DNA"/>
</dbReference>
<accession>A0A6A6S2B1</accession>
<dbReference type="OrthoDB" id="3690919at2759"/>
<gene>
    <name evidence="2" type="ORF">P280DRAFT_289018</name>
</gene>
<proteinExistence type="predicted"/>
<dbReference type="Proteomes" id="UP000799753">
    <property type="component" value="Unassembled WGS sequence"/>
</dbReference>
<name>A0A6A6S2B1_9PLEO</name>
<feature type="compositionally biased region" description="Polar residues" evidence="1">
    <location>
        <begin position="266"/>
        <end position="293"/>
    </location>
</feature>
<evidence type="ECO:0000256" key="1">
    <source>
        <dbReference type="SAM" id="MobiDB-lite"/>
    </source>
</evidence>
<evidence type="ECO:0000313" key="2">
    <source>
        <dbReference type="EMBL" id="KAF2641949.1"/>
    </source>
</evidence>
<protein>
    <submittedName>
        <fullName evidence="2">Uncharacterized protein</fullName>
    </submittedName>
</protein>